<reference evidence="10" key="1">
    <citation type="submission" date="2025-08" db="UniProtKB">
        <authorList>
            <consortium name="RefSeq"/>
        </authorList>
    </citation>
    <scope>IDENTIFICATION</scope>
</reference>
<dbReference type="InterPro" id="IPR050578">
    <property type="entry name" value="MARVEL-CKLF_proteins"/>
</dbReference>
<evidence type="ECO:0000313" key="10">
    <source>
        <dbReference type="RefSeq" id="XP_028254731.1"/>
    </source>
</evidence>
<dbReference type="RefSeq" id="XP_028254731.1">
    <property type="nucleotide sequence ID" value="XM_028398930.1"/>
</dbReference>
<dbReference type="OrthoDB" id="10028364at2759"/>
<evidence type="ECO:0000256" key="7">
    <source>
        <dbReference type="SAM" id="Phobius"/>
    </source>
</evidence>
<feature type="transmembrane region" description="Helical" evidence="7">
    <location>
        <begin position="130"/>
        <end position="149"/>
    </location>
</feature>
<keyword evidence="9" id="KW-1185">Reference proteome</keyword>
<gene>
    <name evidence="10" type="primary">cmtm6</name>
</gene>
<dbReference type="InParanoid" id="A0A6P7HRU0"/>
<dbReference type="PANTHER" id="PTHR22776:SF25">
    <property type="entry name" value="CKLF-LIKE MARVEL TRANSMEMBRANE DOMAIN-CONTAINING PROTEIN 6"/>
    <property type="match status" value="1"/>
</dbReference>
<accession>A0A6P7HRU0</accession>
<organism evidence="9 10">
    <name type="scientific">Parambassis ranga</name>
    <name type="common">Indian glassy fish</name>
    <dbReference type="NCBI Taxonomy" id="210632"/>
    <lineage>
        <taxon>Eukaryota</taxon>
        <taxon>Metazoa</taxon>
        <taxon>Chordata</taxon>
        <taxon>Craniata</taxon>
        <taxon>Vertebrata</taxon>
        <taxon>Euteleostomi</taxon>
        <taxon>Actinopterygii</taxon>
        <taxon>Neopterygii</taxon>
        <taxon>Teleostei</taxon>
        <taxon>Neoteleostei</taxon>
        <taxon>Acanthomorphata</taxon>
        <taxon>Ovalentaria</taxon>
        <taxon>Ambassidae</taxon>
        <taxon>Parambassis</taxon>
    </lineage>
</organism>
<keyword evidence="3 7" id="KW-1133">Transmembrane helix</keyword>
<dbReference type="Pfam" id="PF01284">
    <property type="entry name" value="MARVEL"/>
    <property type="match status" value="1"/>
</dbReference>
<dbReference type="GO" id="GO:0016020">
    <property type="term" value="C:membrane"/>
    <property type="evidence" value="ECO:0007669"/>
    <property type="project" value="UniProtKB-SubCell"/>
</dbReference>
<sequence>MAMSEVYSPTTAPNPKSSWCVVPSQYLDKIRFAIKVSEVLLSFLAFVLEEAVNTCTNCAALYFFEFVSCTAFLFTLLLLILLSTTLHTKVGITCWPKLDLIYTAIIALLFLISSISFASQNSGSNLESTAVAFGFLAMLAFAVDLFFLWRNQGPSFKGDSKPETSNGGSVEVEDPAEKERLRDGVANGAE</sequence>
<dbReference type="Proteomes" id="UP000515145">
    <property type="component" value="Unplaced"/>
</dbReference>
<evidence type="ECO:0000256" key="5">
    <source>
        <dbReference type="PROSITE-ProRule" id="PRU00581"/>
    </source>
</evidence>
<feature type="transmembrane region" description="Helical" evidence="7">
    <location>
        <begin position="60"/>
        <end position="86"/>
    </location>
</feature>
<proteinExistence type="predicted"/>
<feature type="transmembrane region" description="Helical" evidence="7">
    <location>
        <begin position="98"/>
        <end position="118"/>
    </location>
</feature>
<evidence type="ECO:0000256" key="3">
    <source>
        <dbReference type="ARBA" id="ARBA00022989"/>
    </source>
</evidence>
<evidence type="ECO:0000313" key="9">
    <source>
        <dbReference type="Proteomes" id="UP000515145"/>
    </source>
</evidence>
<keyword evidence="2 5" id="KW-0812">Transmembrane</keyword>
<dbReference type="CTD" id="54918"/>
<dbReference type="GeneID" id="114431326"/>
<dbReference type="InterPro" id="IPR008253">
    <property type="entry name" value="Marvel"/>
</dbReference>
<evidence type="ECO:0000256" key="2">
    <source>
        <dbReference type="ARBA" id="ARBA00022692"/>
    </source>
</evidence>
<evidence type="ECO:0000256" key="1">
    <source>
        <dbReference type="ARBA" id="ARBA00004141"/>
    </source>
</evidence>
<dbReference type="PROSITE" id="PS51225">
    <property type="entry name" value="MARVEL"/>
    <property type="match status" value="1"/>
</dbReference>
<evidence type="ECO:0000259" key="8">
    <source>
        <dbReference type="PROSITE" id="PS51225"/>
    </source>
</evidence>
<keyword evidence="4 5" id="KW-0472">Membrane</keyword>
<dbReference type="PANTHER" id="PTHR22776">
    <property type="entry name" value="MARVEL-CONTAINING POTENTIAL LIPID RAFT-ASSOCIATED PROTEIN"/>
    <property type="match status" value="1"/>
</dbReference>
<evidence type="ECO:0000256" key="6">
    <source>
        <dbReference type="SAM" id="MobiDB-lite"/>
    </source>
</evidence>
<feature type="domain" description="MARVEL" evidence="8">
    <location>
        <begin position="26"/>
        <end position="153"/>
    </location>
</feature>
<name>A0A6P7HRU0_9TELE</name>
<evidence type="ECO:0000256" key="4">
    <source>
        <dbReference type="ARBA" id="ARBA00023136"/>
    </source>
</evidence>
<comment type="subcellular location">
    <subcellularLocation>
        <location evidence="1">Membrane</location>
        <topology evidence="1">Multi-pass membrane protein</topology>
    </subcellularLocation>
</comment>
<protein>
    <submittedName>
        <fullName evidence="10">CKLF-like MARVEL transmembrane domain-containing protein 6</fullName>
    </submittedName>
</protein>
<dbReference type="AlphaFoldDB" id="A0A6P7HRU0"/>
<feature type="region of interest" description="Disordered" evidence="6">
    <location>
        <begin position="156"/>
        <end position="190"/>
    </location>
</feature>